<keyword evidence="3" id="KW-0694">RNA-binding</keyword>
<dbReference type="CDD" id="cd02870">
    <property type="entry name" value="PseudoU_synth_RsuA_like"/>
    <property type="match status" value="1"/>
</dbReference>
<dbReference type="PATRIC" id="fig|980422.3.peg.934"/>
<evidence type="ECO:0000256" key="3">
    <source>
        <dbReference type="PROSITE-ProRule" id="PRU00182"/>
    </source>
</evidence>
<evidence type="ECO:0000256" key="1">
    <source>
        <dbReference type="ARBA" id="ARBA00008348"/>
    </source>
</evidence>
<dbReference type="EC" id="5.4.99.-" evidence="4"/>
<evidence type="ECO:0000256" key="2">
    <source>
        <dbReference type="ARBA" id="ARBA00023235"/>
    </source>
</evidence>
<dbReference type="Gene3D" id="3.30.70.580">
    <property type="entry name" value="Pseudouridine synthase I, catalytic domain, N-terminal subdomain"/>
    <property type="match status" value="1"/>
</dbReference>
<sequence>MFMERLQKFIASANLVSRRKVEILILQKRVKVNNQVVSQLGTKVKASDVVTLDDVLIKKTTLFYYLLNKPQGYLSTTKDDKKRPTVLDLIKESQNQRLYSVGRLDFNTTGLILITNDGEMTQKLTHPCFGIPKEYHVKINVFLTKKDLSLLLKGVIIDHNYLSIPKEINILKQRYLPKPSTWLKIVITEGKNRQIRKMMEALGYQVLKLRRYSYAFLTIEGLKTGAYRLLKIHEIKKLKILTNKN</sequence>
<proteinExistence type="inferred from homology"/>
<dbReference type="InterPro" id="IPR020094">
    <property type="entry name" value="TruA/RsuA/RluB/E/F_N"/>
</dbReference>
<dbReference type="Pfam" id="PF01479">
    <property type="entry name" value="S4"/>
    <property type="match status" value="1"/>
</dbReference>
<dbReference type="PANTHER" id="PTHR47683:SF2">
    <property type="entry name" value="RNA-BINDING S4 DOMAIN-CONTAINING PROTEIN"/>
    <property type="match status" value="1"/>
</dbReference>
<dbReference type="EMBL" id="CP002548">
    <property type="protein sequence ID" value="AGL90930.1"/>
    <property type="molecule type" value="Genomic_DNA"/>
</dbReference>
<accession>R4RNJ8</accession>
<organism evidence="6 7">
    <name type="scientific">Strawberry lethal yellows phytoplasma (CPA) str. NZSb11</name>
    <dbReference type="NCBI Taxonomy" id="980422"/>
    <lineage>
        <taxon>Bacteria</taxon>
        <taxon>Bacillati</taxon>
        <taxon>Mycoplasmatota</taxon>
        <taxon>Mollicutes</taxon>
        <taxon>Acholeplasmatales</taxon>
        <taxon>Acholeplasmataceae</taxon>
        <taxon>Candidatus Phytoplasma</taxon>
        <taxon>16SrXII (Stolbur group)</taxon>
    </lineage>
</organism>
<dbReference type="InterPro" id="IPR000748">
    <property type="entry name" value="PsdUridine_synth_RsuA/RluB/E/F"/>
</dbReference>
<dbReference type="AlphaFoldDB" id="R4RNJ8"/>
<evidence type="ECO:0000259" key="5">
    <source>
        <dbReference type="SMART" id="SM00363"/>
    </source>
</evidence>
<dbReference type="InterPro" id="IPR018496">
    <property type="entry name" value="PsdUridine_synth_RsuA/RluB_CS"/>
</dbReference>
<dbReference type="GO" id="GO:0000455">
    <property type="term" value="P:enzyme-directed rRNA pseudouridine synthesis"/>
    <property type="evidence" value="ECO:0007669"/>
    <property type="project" value="UniProtKB-ARBA"/>
</dbReference>
<dbReference type="Gene3D" id="3.30.70.1560">
    <property type="entry name" value="Alpha-L RNA-binding motif"/>
    <property type="match status" value="1"/>
</dbReference>
<feature type="domain" description="RNA-binding S4" evidence="5">
    <location>
        <begin position="4"/>
        <end position="61"/>
    </location>
</feature>
<dbReference type="NCBIfam" id="TIGR00093">
    <property type="entry name" value="pseudouridine synthase"/>
    <property type="match status" value="1"/>
</dbReference>
<dbReference type="GO" id="GO:0003723">
    <property type="term" value="F:RNA binding"/>
    <property type="evidence" value="ECO:0007669"/>
    <property type="project" value="UniProtKB-KW"/>
</dbReference>
<dbReference type="InterPro" id="IPR050343">
    <property type="entry name" value="RsuA_PseudoU_synthase"/>
</dbReference>
<dbReference type="HOGENOM" id="CLU_024979_1_2_14"/>
<evidence type="ECO:0000313" key="6">
    <source>
        <dbReference type="EMBL" id="AGL90930.1"/>
    </source>
</evidence>
<dbReference type="InterPro" id="IPR002942">
    <property type="entry name" value="S4_RNA-bd"/>
</dbReference>
<reference evidence="6 7" key="1">
    <citation type="journal article" date="2013" name="BMC Genomics">
        <title>Comparison of the complete genome sequence of two closely related isolates of 'Candidatus Phytoplasma australiense' reveals genome plasticity.</title>
        <authorList>
            <person name="Andersen M.T."/>
            <person name="Liefting L.W."/>
            <person name="Havukkala I."/>
            <person name="Beever R.E."/>
        </authorList>
    </citation>
    <scope>NUCLEOTIDE SEQUENCE [LARGE SCALE GENOMIC DNA]</scope>
    <source>
        <strain evidence="6 7">NZSb11</strain>
    </source>
</reference>
<gene>
    <name evidence="6" type="primary">rluB</name>
    <name evidence="6" type="ORF">SLY_1016</name>
</gene>
<keyword evidence="2 4" id="KW-0413">Isomerase</keyword>
<dbReference type="CDD" id="cd00165">
    <property type="entry name" value="S4"/>
    <property type="match status" value="1"/>
</dbReference>
<dbReference type="InterPro" id="IPR006145">
    <property type="entry name" value="PsdUridine_synth_RsuA/RluA"/>
</dbReference>
<dbReference type="SUPFAM" id="SSF55174">
    <property type="entry name" value="Alpha-L RNA-binding motif"/>
    <property type="match status" value="1"/>
</dbReference>
<dbReference type="SUPFAM" id="SSF55120">
    <property type="entry name" value="Pseudouridine synthase"/>
    <property type="match status" value="1"/>
</dbReference>
<dbReference type="PROSITE" id="PS01149">
    <property type="entry name" value="PSI_RSU"/>
    <property type="match status" value="1"/>
</dbReference>
<protein>
    <recommendedName>
        <fullName evidence="4">Pseudouridine synthase</fullName>
        <ecNumber evidence="4">5.4.99.-</ecNumber>
    </recommendedName>
</protein>
<comment type="similarity">
    <text evidence="1 4">Belongs to the pseudouridine synthase RsuA family.</text>
</comment>
<keyword evidence="7" id="KW-1185">Reference proteome</keyword>
<name>R4RNJ8_PHYAS</name>
<dbReference type="GO" id="GO:0120159">
    <property type="term" value="F:rRNA pseudouridine synthase activity"/>
    <property type="evidence" value="ECO:0007669"/>
    <property type="project" value="UniProtKB-ARBA"/>
</dbReference>
<dbReference type="Pfam" id="PF00849">
    <property type="entry name" value="PseudoU_synth_2"/>
    <property type="match status" value="1"/>
</dbReference>
<dbReference type="InterPro" id="IPR036986">
    <property type="entry name" value="S4_RNA-bd_sf"/>
</dbReference>
<dbReference type="Gene3D" id="3.10.290.10">
    <property type="entry name" value="RNA-binding S4 domain"/>
    <property type="match status" value="1"/>
</dbReference>
<dbReference type="InterPro" id="IPR042092">
    <property type="entry name" value="PsdUridine_s_RsuA/RluB/E/F_cat"/>
</dbReference>
<dbReference type="SMART" id="SM00363">
    <property type="entry name" value="S4"/>
    <property type="match status" value="1"/>
</dbReference>
<evidence type="ECO:0000256" key="4">
    <source>
        <dbReference type="RuleBase" id="RU003887"/>
    </source>
</evidence>
<dbReference type="Proteomes" id="UP000013941">
    <property type="component" value="Chromosome"/>
</dbReference>
<dbReference type="PANTHER" id="PTHR47683">
    <property type="entry name" value="PSEUDOURIDINE SYNTHASE FAMILY PROTEIN-RELATED"/>
    <property type="match status" value="1"/>
</dbReference>
<dbReference type="InterPro" id="IPR020103">
    <property type="entry name" value="PsdUridine_synth_cat_dom_sf"/>
</dbReference>
<dbReference type="PROSITE" id="PS50889">
    <property type="entry name" value="S4"/>
    <property type="match status" value="1"/>
</dbReference>
<dbReference type="KEGG" id="nzs:SLY_1016"/>
<evidence type="ECO:0000313" key="7">
    <source>
        <dbReference type="Proteomes" id="UP000013941"/>
    </source>
</evidence>